<comment type="caution">
    <text evidence="4">The sequence shown here is derived from an EMBL/GenBank/DDBJ whole genome shotgun (WGS) entry which is preliminary data.</text>
</comment>
<organism evidence="4 5">
    <name type="scientific">Ectobacillus funiculus</name>
    <dbReference type="NCBI Taxonomy" id="137993"/>
    <lineage>
        <taxon>Bacteria</taxon>
        <taxon>Bacillati</taxon>
        <taxon>Bacillota</taxon>
        <taxon>Bacilli</taxon>
        <taxon>Bacillales</taxon>
        <taxon>Bacillaceae</taxon>
        <taxon>Ectobacillus</taxon>
    </lineage>
</organism>
<evidence type="ECO:0000313" key="4">
    <source>
        <dbReference type="EMBL" id="MFB9758898.1"/>
    </source>
</evidence>
<dbReference type="EMBL" id="JBHMAF010000046">
    <property type="protein sequence ID" value="MFB9758898.1"/>
    <property type="molecule type" value="Genomic_DNA"/>
</dbReference>
<dbReference type="InterPro" id="IPR001130">
    <property type="entry name" value="TatD-like"/>
</dbReference>
<keyword evidence="3 4" id="KW-0378">Hydrolase</keyword>
<evidence type="ECO:0000256" key="3">
    <source>
        <dbReference type="ARBA" id="ARBA00022801"/>
    </source>
</evidence>
<dbReference type="PROSITE" id="PS01137">
    <property type="entry name" value="TATD_1"/>
    <property type="match status" value="1"/>
</dbReference>
<sequence length="268" mass="30882">MFDAHIHLNQYKDIDRQIEQWQQAGIEGVAAVSTDLRSSYETLSLKQRYPDFIFAAIGFHPEQPLPSSRDITEWENLLRRERHLISAIGEVGLPYYTLHEQQHDYLEHYIAFLDEMMCISKRESLPIILHAVHSHTPIAYDLLTRHHIPKAHFHWLKAAPSVVKQITDSGYYISVTPEACYRERDQDLIRHVPLKQLLTETDGPWPFSGPFQNKATSPIFIEDVIKKIAEVKGKDIMAVQKQCKQNMLALFEPSALNAAGSEENERTI</sequence>
<dbReference type="Gene3D" id="3.20.20.140">
    <property type="entry name" value="Metal-dependent hydrolases"/>
    <property type="match status" value="1"/>
</dbReference>
<dbReference type="PROSITE" id="PS01091">
    <property type="entry name" value="TATD_3"/>
    <property type="match status" value="1"/>
</dbReference>
<gene>
    <name evidence="4" type="ORF">ACFFMS_10505</name>
</gene>
<dbReference type="GO" id="GO:0016787">
    <property type="term" value="F:hydrolase activity"/>
    <property type="evidence" value="ECO:0007669"/>
    <property type="project" value="UniProtKB-KW"/>
</dbReference>
<evidence type="ECO:0000256" key="1">
    <source>
        <dbReference type="ARBA" id="ARBA00009275"/>
    </source>
</evidence>
<accession>A0ABV5WE66</accession>
<dbReference type="SUPFAM" id="SSF51556">
    <property type="entry name" value="Metallo-dependent hydrolases"/>
    <property type="match status" value="1"/>
</dbReference>
<dbReference type="InterPro" id="IPR018228">
    <property type="entry name" value="DNase_TatD-rel_CS"/>
</dbReference>
<keyword evidence="2" id="KW-0479">Metal-binding</keyword>
<dbReference type="InterPro" id="IPR032466">
    <property type="entry name" value="Metal_Hydrolase"/>
</dbReference>
<reference evidence="4 5" key="1">
    <citation type="submission" date="2024-09" db="EMBL/GenBank/DDBJ databases">
        <authorList>
            <person name="Sun Q."/>
            <person name="Mori K."/>
        </authorList>
    </citation>
    <scope>NUCLEOTIDE SEQUENCE [LARGE SCALE GENOMIC DNA]</scope>
    <source>
        <strain evidence="4 5">JCM 11201</strain>
    </source>
</reference>
<dbReference type="Pfam" id="PF01026">
    <property type="entry name" value="TatD_DNase"/>
    <property type="match status" value="1"/>
</dbReference>
<name>A0ABV5WE66_9BACI</name>
<evidence type="ECO:0000256" key="2">
    <source>
        <dbReference type="ARBA" id="ARBA00022723"/>
    </source>
</evidence>
<dbReference type="PIRSF" id="PIRSF005902">
    <property type="entry name" value="DNase_TatD"/>
    <property type="match status" value="1"/>
</dbReference>
<dbReference type="CDD" id="cd01310">
    <property type="entry name" value="TatD_DNAse"/>
    <property type="match status" value="1"/>
</dbReference>
<dbReference type="PANTHER" id="PTHR46317">
    <property type="entry name" value="HYDROLASE OF PHP SUPERFAMILY-RELATED PROTEIN"/>
    <property type="match status" value="1"/>
</dbReference>
<dbReference type="PANTHER" id="PTHR46317:SF1">
    <property type="entry name" value="HYDROLASE, TATD FAMILY"/>
    <property type="match status" value="1"/>
</dbReference>
<protein>
    <submittedName>
        <fullName evidence="4">TatD family hydrolase</fullName>
    </submittedName>
</protein>
<proteinExistence type="inferred from homology"/>
<dbReference type="RefSeq" id="WP_379949186.1">
    <property type="nucleotide sequence ID" value="NZ_JBHMAF010000046.1"/>
</dbReference>
<dbReference type="Proteomes" id="UP001589609">
    <property type="component" value="Unassembled WGS sequence"/>
</dbReference>
<comment type="similarity">
    <text evidence="1">Belongs to the metallo-dependent hydrolases superfamily. TatD-type hydrolase family.</text>
</comment>
<evidence type="ECO:0000313" key="5">
    <source>
        <dbReference type="Proteomes" id="UP001589609"/>
    </source>
</evidence>
<keyword evidence="5" id="KW-1185">Reference proteome</keyword>